<dbReference type="Proteomes" id="UP000190166">
    <property type="component" value="Unassembled WGS sequence"/>
</dbReference>
<evidence type="ECO:0000256" key="3">
    <source>
        <dbReference type="ARBA" id="ARBA00023027"/>
    </source>
</evidence>
<dbReference type="GO" id="GO:0016616">
    <property type="term" value="F:oxidoreductase activity, acting on the CH-OH group of donors, NAD or NADP as acceptor"/>
    <property type="evidence" value="ECO:0007669"/>
    <property type="project" value="InterPro"/>
</dbReference>
<evidence type="ECO:0000313" key="8">
    <source>
        <dbReference type="Proteomes" id="UP000190166"/>
    </source>
</evidence>
<feature type="domain" description="D-isomer specific 2-hydroxyacid dehydrogenase NAD-binding" evidence="6">
    <location>
        <begin position="108"/>
        <end position="287"/>
    </location>
</feature>
<dbReference type="InterPro" id="IPR006140">
    <property type="entry name" value="D-isomer_DH_NAD-bd"/>
</dbReference>
<evidence type="ECO:0000259" key="6">
    <source>
        <dbReference type="Pfam" id="PF02826"/>
    </source>
</evidence>
<sequence>MKNIVVLDGHTLNPGDLDWSGLQALGNVTLYDRTPEKEVAARSKDAHIILTNKAIVSGETIQQLPQLEYIGVTATGFNIVDIQAARSRHIPVTNVPAYSTTSVAQLTFALILELCHHTGLHAASVRAGEWSSSIDFSYWKTPLTELAGNTLGIVGLGQIGQAVARIALAFGMKVIAHHKHPDRDAMPGVTFVDLATCFREADIISLHCPLNPANKEFVNAALLATMKKNAFLVNTSRGPLIREADLAEALENGIIAGAALDVLSTEPPPAGNPLITAPNTIITPHIAWATQAARKRLMHTSVENVKAFLEGNPKNIIN</sequence>
<dbReference type="Pfam" id="PF00389">
    <property type="entry name" value="2-Hacid_dh"/>
    <property type="match status" value="1"/>
</dbReference>
<keyword evidence="8" id="KW-1185">Reference proteome</keyword>
<dbReference type="SUPFAM" id="SSF51735">
    <property type="entry name" value="NAD(P)-binding Rossmann-fold domains"/>
    <property type="match status" value="1"/>
</dbReference>
<comment type="similarity">
    <text evidence="1 4">Belongs to the D-isomer specific 2-hydroxyacid dehydrogenase family.</text>
</comment>
<evidence type="ECO:0000256" key="2">
    <source>
        <dbReference type="ARBA" id="ARBA00023002"/>
    </source>
</evidence>
<reference evidence="8" key="1">
    <citation type="submission" date="2017-02" db="EMBL/GenBank/DDBJ databases">
        <authorList>
            <person name="Varghese N."/>
            <person name="Submissions S."/>
        </authorList>
    </citation>
    <scope>NUCLEOTIDE SEQUENCE [LARGE SCALE GENOMIC DNA]</scope>
    <source>
        <strain evidence="8">DSM 18108</strain>
    </source>
</reference>
<evidence type="ECO:0000256" key="4">
    <source>
        <dbReference type="RuleBase" id="RU003719"/>
    </source>
</evidence>
<dbReference type="RefSeq" id="WP_079470744.1">
    <property type="nucleotide sequence ID" value="NZ_FUZZ01000002.1"/>
</dbReference>
<accession>A0A1T5P1R8</accession>
<evidence type="ECO:0000259" key="5">
    <source>
        <dbReference type="Pfam" id="PF00389"/>
    </source>
</evidence>
<dbReference type="CDD" id="cd12162">
    <property type="entry name" value="2-Hacid_dh_4"/>
    <property type="match status" value="1"/>
</dbReference>
<name>A0A1T5P1R8_9BACT</name>
<dbReference type="Gene3D" id="3.40.50.720">
    <property type="entry name" value="NAD(P)-binding Rossmann-like Domain"/>
    <property type="match status" value="2"/>
</dbReference>
<dbReference type="InterPro" id="IPR036291">
    <property type="entry name" value="NAD(P)-bd_dom_sf"/>
</dbReference>
<dbReference type="STRING" id="393003.SAMN05660461_3473"/>
<dbReference type="AlphaFoldDB" id="A0A1T5P1R8"/>
<protein>
    <submittedName>
        <fullName evidence="7">Glycerate dehydrogenase</fullName>
    </submittedName>
</protein>
<dbReference type="Pfam" id="PF02826">
    <property type="entry name" value="2-Hacid_dh_C"/>
    <property type="match status" value="1"/>
</dbReference>
<gene>
    <name evidence="7" type="ORF">SAMN05660461_3473</name>
</gene>
<dbReference type="EMBL" id="FUZZ01000002">
    <property type="protein sequence ID" value="SKD06556.1"/>
    <property type="molecule type" value="Genomic_DNA"/>
</dbReference>
<dbReference type="PANTHER" id="PTHR43761">
    <property type="entry name" value="D-ISOMER SPECIFIC 2-HYDROXYACID DEHYDROGENASE FAMILY PROTEIN (AFU_ORTHOLOGUE AFUA_1G13630)"/>
    <property type="match status" value="1"/>
</dbReference>
<organism evidence="7 8">
    <name type="scientific">Chitinophaga ginsengisegetis</name>
    <dbReference type="NCBI Taxonomy" id="393003"/>
    <lineage>
        <taxon>Bacteria</taxon>
        <taxon>Pseudomonadati</taxon>
        <taxon>Bacteroidota</taxon>
        <taxon>Chitinophagia</taxon>
        <taxon>Chitinophagales</taxon>
        <taxon>Chitinophagaceae</taxon>
        <taxon>Chitinophaga</taxon>
    </lineage>
</organism>
<dbReference type="InterPro" id="IPR050418">
    <property type="entry name" value="D-iso_2-hydroxyacid_DH_PdxB"/>
</dbReference>
<evidence type="ECO:0000313" key="7">
    <source>
        <dbReference type="EMBL" id="SKD06556.1"/>
    </source>
</evidence>
<proteinExistence type="inferred from homology"/>
<feature type="domain" description="D-isomer specific 2-hydroxyacid dehydrogenase catalytic" evidence="5">
    <location>
        <begin position="22"/>
        <end position="318"/>
    </location>
</feature>
<dbReference type="FunFam" id="3.40.50.720:FF:000203">
    <property type="entry name" value="D-3-phosphoglycerate dehydrogenase (SerA)"/>
    <property type="match status" value="1"/>
</dbReference>
<dbReference type="InterPro" id="IPR006139">
    <property type="entry name" value="D-isomer_2_OHA_DH_cat_dom"/>
</dbReference>
<dbReference type="PANTHER" id="PTHR43761:SF1">
    <property type="entry name" value="D-ISOMER SPECIFIC 2-HYDROXYACID DEHYDROGENASE CATALYTIC DOMAIN-CONTAINING PROTEIN-RELATED"/>
    <property type="match status" value="1"/>
</dbReference>
<evidence type="ECO:0000256" key="1">
    <source>
        <dbReference type="ARBA" id="ARBA00005854"/>
    </source>
</evidence>
<dbReference type="SUPFAM" id="SSF52283">
    <property type="entry name" value="Formate/glycerate dehydrogenase catalytic domain-like"/>
    <property type="match status" value="1"/>
</dbReference>
<dbReference type="GO" id="GO:0051287">
    <property type="term" value="F:NAD binding"/>
    <property type="evidence" value="ECO:0007669"/>
    <property type="project" value="InterPro"/>
</dbReference>
<keyword evidence="3" id="KW-0520">NAD</keyword>
<keyword evidence="2 4" id="KW-0560">Oxidoreductase</keyword>